<reference evidence="1" key="1">
    <citation type="submission" date="2013-07" db="EMBL/GenBank/DDBJ databases">
        <authorList>
            <person name="McIlroy S."/>
        </authorList>
    </citation>
    <scope>NUCLEOTIDE SEQUENCE [LARGE SCALE GENOMIC DNA]</scope>
    <source>
        <strain evidence="1">Run_A_D11</strain>
    </source>
</reference>
<sequence>MKELGDNFPIPYQSIIPYHMCVLN</sequence>
<gene>
    <name evidence="1" type="ORF">BN873_270090</name>
</gene>
<comment type="caution">
    <text evidence="1">The sequence shown here is derived from an EMBL/GenBank/DDBJ whole genome shotgun (WGS) entry which is preliminary data.</text>
</comment>
<name>W6M6P6_9GAMM</name>
<reference evidence="1" key="2">
    <citation type="submission" date="2014-03" db="EMBL/GenBank/DDBJ databases">
        <title>Candidatus Competibacter-lineage genomes retrieved from metagenomes reveal functional metabolic diversity.</title>
        <authorList>
            <person name="McIlroy S.J."/>
            <person name="Albertsen M."/>
            <person name="Andresen E.K."/>
            <person name="Saunders A.M."/>
            <person name="Kristiansen R."/>
            <person name="Stokholm-Bjerregaard M."/>
            <person name="Nielsen K.L."/>
            <person name="Nielsen P.H."/>
        </authorList>
    </citation>
    <scope>NUCLEOTIDE SEQUENCE</scope>
    <source>
        <strain evidence="1">Run_A_D11</strain>
    </source>
</reference>
<dbReference type="STRING" id="1400863.BN873_270090"/>
<protein>
    <submittedName>
        <fullName evidence="1">Uncharacterized protein</fullName>
    </submittedName>
</protein>
<evidence type="ECO:0000313" key="1">
    <source>
        <dbReference type="EMBL" id="CDI02294.1"/>
    </source>
</evidence>
<proteinExistence type="predicted"/>
<evidence type="ECO:0000313" key="2">
    <source>
        <dbReference type="Proteomes" id="UP000035760"/>
    </source>
</evidence>
<accession>W6M6P6</accession>
<dbReference type="AlphaFoldDB" id="W6M6P6"/>
<dbReference type="EMBL" id="CBTJ020000033">
    <property type="protein sequence ID" value="CDI02294.1"/>
    <property type="molecule type" value="Genomic_DNA"/>
</dbReference>
<dbReference type="Proteomes" id="UP000035760">
    <property type="component" value="Unassembled WGS sequence"/>
</dbReference>
<keyword evidence="2" id="KW-1185">Reference proteome</keyword>
<organism evidence="1 2">
    <name type="scientific">Candidatus Competibacter denitrificans Run_A_D11</name>
    <dbReference type="NCBI Taxonomy" id="1400863"/>
    <lineage>
        <taxon>Bacteria</taxon>
        <taxon>Pseudomonadati</taxon>
        <taxon>Pseudomonadota</taxon>
        <taxon>Gammaproteobacteria</taxon>
        <taxon>Candidatus Competibacteraceae</taxon>
        <taxon>Candidatus Competibacter</taxon>
    </lineage>
</organism>